<reference evidence="2" key="1">
    <citation type="submission" date="2016-11" db="EMBL/GenBank/DDBJ databases">
        <authorList>
            <person name="Varghese N."/>
            <person name="Submissions S."/>
        </authorList>
    </citation>
    <scope>NUCLEOTIDE SEQUENCE [LARGE SCALE GENOMIC DNA]</scope>
    <source>
        <strain evidence="2">DSM 11003</strain>
    </source>
</reference>
<protein>
    <submittedName>
        <fullName evidence="1">Uncharacterized protein</fullName>
    </submittedName>
</protein>
<evidence type="ECO:0000313" key="2">
    <source>
        <dbReference type="Proteomes" id="UP000242329"/>
    </source>
</evidence>
<name>A0A1M5KT19_9FIRM</name>
<accession>A0A1M5KT19</accession>
<dbReference type="AlphaFoldDB" id="A0A1M5KT19"/>
<evidence type="ECO:0000313" key="1">
    <source>
        <dbReference type="EMBL" id="SHG55944.1"/>
    </source>
</evidence>
<dbReference type="PROSITE" id="PS51257">
    <property type="entry name" value="PROKAR_LIPOPROTEIN"/>
    <property type="match status" value="1"/>
</dbReference>
<dbReference type="EMBL" id="FQWY01000006">
    <property type="protein sequence ID" value="SHG55944.1"/>
    <property type="molecule type" value="Genomic_DNA"/>
</dbReference>
<dbReference type="Proteomes" id="UP000242329">
    <property type="component" value="Unassembled WGS sequence"/>
</dbReference>
<dbReference type="RefSeq" id="WP_143156845.1">
    <property type="nucleotide sequence ID" value="NZ_FQWY01000006.1"/>
</dbReference>
<gene>
    <name evidence="1" type="ORF">SAMN02745221_00461</name>
</gene>
<sequence length="109" mass="12273">MVNLRGFIYLLLTLVLVFLLSSSGCSTDFSGLDMKKKPKQELIKVQIVFTDDQSIVGYVKSLGIEEHGKVYVGGSSLNYLYDKNGNIIGSYNYQRVLYIKILPEKEGQE</sequence>
<organism evidence="1 2">
    <name type="scientific">Thermosyntropha lipolytica DSM 11003</name>
    <dbReference type="NCBI Taxonomy" id="1123382"/>
    <lineage>
        <taxon>Bacteria</taxon>
        <taxon>Bacillati</taxon>
        <taxon>Bacillota</taxon>
        <taxon>Clostridia</taxon>
        <taxon>Eubacteriales</taxon>
        <taxon>Syntrophomonadaceae</taxon>
        <taxon>Thermosyntropha</taxon>
    </lineage>
</organism>
<proteinExistence type="predicted"/>
<keyword evidence="2" id="KW-1185">Reference proteome</keyword>
<dbReference type="OrthoDB" id="2087209at2"/>
<dbReference type="STRING" id="1123382.SAMN02745221_00461"/>